<feature type="domain" description="Thioesterase" evidence="9">
    <location>
        <begin position="49"/>
        <end position="120"/>
    </location>
</feature>
<dbReference type="STRING" id="285473.A4G23_04846"/>
<dbReference type="InterPro" id="IPR006683">
    <property type="entry name" value="Thioestr_dom"/>
</dbReference>
<reference evidence="10 11" key="1">
    <citation type="submission" date="2016-09" db="EMBL/GenBank/DDBJ databases">
        <title>Streptomyces rubrolavendulae MJM4426 Genome sequencing and assembly.</title>
        <authorList>
            <person name="Kim J.-G."/>
        </authorList>
    </citation>
    <scope>NUCLEOTIDE SEQUENCE [LARGE SCALE GENOMIC DNA]</scope>
    <source>
        <strain evidence="10 11">MJM4426</strain>
    </source>
</reference>
<proteinExistence type="inferred from homology"/>
<evidence type="ECO:0000256" key="4">
    <source>
        <dbReference type="ARBA" id="ARBA00038381"/>
    </source>
</evidence>
<evidence type="ECO:0000256" key="7">
    <source>
        <dbReference type="ARBA" id="ARBA00048062"/>
    </source>
</evidence>
<comment type="catalytic activity">
    <reaction evidence="3">
        <text>a long-chain fatty acyl-CoA + H2O = a long-chain fatty acid + CoA + H(+)</text>
        <dbReference type="Rhea" id="RHEA:67680"/>
        <dbReference type="ChEBI" id="CHEBI:15377"/>
        <dbReference type="ChEBI" id="CHEBI:15378"/>
        <dbReference type="ChEBI" id="CHEBI:57287"/>
        <dbReference type="ChEBI" id="CHEBI:57560"/>
        <dbReference type="ChEBI" id="CHEBI:83139"/>
    </reaction>
</comment>
<evidence type="ECO:0000256" key="2">
    <source>
        <dbReference type="ARBA" id="ARBA00035880"/>
    </source>
</evidence>
<evidence type="ECO:0000313" key="11">
    <source>
        <dbReference type="Proteomes" id="UP000095349"/>
    </source>
</evidence>
<gene>
    <name evidence="10" type="ORF">A4G23_04846</name>
</gene>
<dbReference type="PATRIC" id="fig|285473.5.peg.5104"/>
<dbReference type="EC" id="3.1.2.20" evidence="5"/>
<dbReference type="GO" id="GO:0052815">
    <property type="term" value="F:medium-chain fatty acyl-CoA hydrolase activity"/>
    <property type="evidence" value="ECO:0007669"/>
    <property type="project" value="RHEA"/>
</dbReference>
<name>A0A1D8G925_9ACTN</name>
<accession>A0A1D8G925</accession>
<dbReference type="PANTHER" id="PTHR43240">
    <property type="entry name" value="1,4-DIHYDROXY-2-NAPHTHOYL-COA THIOESTERASE 1"/>
    <property type="match status" value="1"/>
</dbReference>
<protein>
    <recommendedName>
        <fullName evidence="6">Medium/long-chain acyl-CoA thioesterase YigI</fullName>
        <ecNumber evidence="5">3.1.2.20</ecNumber>
    </recommendedName>
</protein>
<evidence type="ECO:0000259" key="9">
    <source>
        <dbReference type="Pfam" id="PF03061"/>
    </source>
</evidence>
<dbReference type="InterPro" id="IPR003736">
    <property type="entry name" value="PAAI_dom"/>
</dbReference>
<comment type="catalytic activity">
    <reaction evidence="7">
        <text>a medium-chain fatty acyl-CoA + H2O = a medium-chain fatty acid + CoA + H(+)</text>
        <dbReference type="Rhea" id="RHEA:68184"/>
        <dbReference type="ChEBI" id="CHEBI:15377"/>
        <dbReference type="ChEBI" id="CHEBI:15378"/>
        <dbReference type="ChEBI" id="CHEBI:57287"/>
        <dbReference type="ChEBI" id="CHEBI:59558"/>
        <dbReference type="ChEBI" id="CHEBI:90546"/>
    </reaction>
</comment>
<dbReference type="EMBL" id="CP017316">
    <property type="protein sequence ID" value="AOT61954.1"/>
    <property type="molecule type" value="Genomic_DNA"/>
</dbReference>
<comment type="similarity">
    <text evidence="4">Belongs to the YigI thioesterase family.</text>
</comment>
<feature type="compositionally biased region" description="Gly residues" evidence="8">
    <location>
        <begin position="131"/>
        <end position="142"/>
    </location>
</feature>
<dbReference type="AlphaFoldDB" id="A0A1D8G925"/>
<dbReference type="Gene3D" id="3.10.129.10">
    <property type="entry name" value="Hotdog Thioesterase"/>
    <property type="match status" value="1"/>
</dbReference>
<evidence type="ECO:0000256" key="3">
    <source>
        <dbReference type="ARBA" id="ARBA00036002"/>
    </source>
</evidence>
<dbReference type="OrthoDB" id="8525891at2"/>
<dbReference type="Proteomes" id="UP000095349">
    <property type="component" value="Chromosome"/>
</dbReference>
<dbReference type="GeneID" id="91406356"/>
<keyword evidence="1 10" id="KW-0378">Hydrolase</keyword>
<organism evidence="10 11">
    <name type="scientific">Streptomyces rubrolavendulae</name>
    <dbReference type="NCBI Taxonomy" id="285473"/>
    <lineage>
        <taxon>Bacteria</taxon>
        <taxon>Bacillati</taxon>
        <taxon>Actinomycetota</taxon>
        <taxon>Actinomycetes</taxon>
        <taxon>Kitasatosporales</taxon>
        <taxon>Streptomycetaceae</taxon>
        <taxon>Streptomyces</taxon>
    </lineage>
</organism>
<sequence length="176" mass="17986">MTGDPALDLARKVLDSQPFSRLVGARVTAFGDGEAVLELDVRPELLQQNGFLHGGVLSYAADNAITFAAGTALGPAVLTAGFSIQYVRPAVGRSLIARAAVVHAGRRQAVVRCDLLTTGGDRETDVEGVAGVGDGMGVGDEPGGADEPGRTGRRETLCAVAQGTVLAAEPPRDPAP</sequence>
<comment type="catalytic activity">
    <reaction evidence="2">
        <text>a fatty acyl-CoA + H2O = a fatty acid + CoA + H(+)</text>
        <dbReference type="Rhea" id="RHEA:16781"/>
        <dbReference type="ChEBI" id="CHEBI:15377"/>
        <dbReference type="ChEBI" id="CHEBI:15378"/>
        <dbReference type="ChEBI" id="CHEBI:28868"/>
        <dbReference type="ChEBI" id="CHEBI:57287"/>
        <dbReference type="ChEBI" id="CHEBI:77636"/>
        <dbReference type="EC" id="3.1.2.20"/>
    </reaction>
</comment>
<dbReference type="KEGG" id="srn:A4G23_04846"/>
<dbReference type="PANTHER" id="PTHR43240:SF20">
    <property type="entry name" value="MEDIUM_LONG-CHAIN ACYL-COA THIOESTERASE YIGI"/>
    <property type="match status" value="1"/>
</dbReference>
<evidence type="ECO:0000256" key="5">
    <source>
        <dbReference type="ARBA" id="ARBA00038894"/>
    </source>
</evidence>
<dbReference type="SUPFAM" id="SSF54637">
    <property type="entry name" value="Thioesterase/thiol ester dehydrase-isomerase"/>
    <property type="match status" value="1"/>
</dbReference>
<dbReference type="InterPro" id="IPR029069">
    <property type="entry name" value="HotDog_dom_sf"/>
</dbReference>
<keyword evidence="11" id="KW-1185">Reference proteome</keyword>
<evidence type="ECO:0000256" key="6">
    <source>
        <dbReference type="ARBA" id="ARBA00040062"/>
    </source>
</evidence>
<evidence type="ECO:0000256" key="8">
    <source>
        <dbReference type="SAM" id="MobiDB-lite"/>
    </source>
</evidence>
<dbReference type="RefSeq" id="WP_078915824.1">
    <property type="nucleotide sequence ID" value="NZ_CP017316.1"/>
</dbReference>
<dbReference type="GO" id="GO:0052816">
    <property type="term" value="F:long-chain fatty acyl-CoA hydrolase activity"/>
    <property type="evidence" value="ECO:0007669"/>
    <property type="project" value="RHEA"/>
</dbReference>
<evidence type="ECO:0000313" key="10">
    <source>
        <dbReference type="EMBL" id="AOT61954.1"/>
    </source>
</evidence>
<evidence type="ECO:0000256" key="1">
    <source>
        <dbReference type="ARBA" id="ARBA00022801"/>
    </source>
</evidence>
<dbReference type="NCBIfam" id="TIGR00369">
    <property type="entry name" value="unchar_dom_1"/>
    <property type="match status" value="1"/>
</dbReference>
<dbReference type="CDD" id="cd03443">
    <property type="entry name" value="PaaI_thioesterase"/>
    <property type="match status" value="1"/>
</dbReference>
<feature type="region of interest" description="Disordered" evidence="8">
    <location>
        <begin position="131"/>
        <end position="152"/>
    </location>
</feature>
<dbReference type="Pfam" id="PF03061">
    <property type="entry name" value="4HBT"/>
    <property type="match status" value="1"/>
</dbReference>